<dbReference type="Proteomes" id="UP000594262">
    <property type="component" value="Unplaced"/>
</dbReference>
<evidence type="ECO:0000313" key="2">
    <source>
        <dbReference type="Proteomes" id="UP000594262"/>
    </source>
</evidence>
<organism evidence="1 2">
    <name type="scientific">Clytia hemisphaerica</name>
    <dbReference type="NCBI Taxonomy" id="252671"/>
    <lineage>
        <taxon>Eukaryota</taxon>
        <taxon>Metazoa</taxon>
        <taxon>Cnidaria</taxon>
        <taxon>Hydrozoa</taxon>
        <taxon>Hydroidolina</taxon>
        <taxon>Leptothecata</taxon>
        <taxon>Obeliida</taxon>
        <taxon>Clytiidae</taxon>
        <taxon>Clytia</taxon>
    </lineage>
</organism>
<keyword evidence="2" id="KW-1185">Reference proteome</keyword>
<evidence type="ECO:0000313" key="1">
    <source>
        <dbReference type="EnsemblMetazoa" id="CLYHEMP026322.1"/>
    </source>
</evidence>
<name>A0A7M5XMZ5_9CNID</name>
<accession>A0A7M5XMZ5</accession>
<sequence>MPQELPTCHAFLVYLDNKLTKNGREQLYERKLSEFEQTYITSHRIATPVDGIDQINGAEGTTMFEKLTNKLEKVDAVFIMISENFAAFMNDEPSNGETLPSILQNEYKATYDAFLNFFNRQVALKDPKLMLVYTVKPDNKIPGCLQGFKSEYIIKISTNDPTVGFNEVKSHLEAKSCSK</sequence>
<reference evidence="1" key="1">
    <citation type="submission" date="2021-01" db="UniProtKB">
        <authorList>
            <consortium name="EnsemblMetazoa"/>
        </authorList>
    </citation>
    <scope>IDENTIFICATION</scope>
</reference>
<dbReference type="AlphaFoldDB" id="A0A7M5XMZ5"/>
<protein>
    <submittedName>
        <fullName evidence="1">Uncharacterized protein</fullName>
    </submittedName>
</protein>
<dbReference type="EnsemblMetazoa" id="CLYHEMT026322.1">
    <property type="protein sequence ID" value="CLYHEMP026322.1"/>
    <property type="gene ID" value="CLYHEMG026322"/>
</dbReference>
<proteinExistence type="predicted"/>